<evidence type="ECO:0000313" key="2">
    <source>
        <dbReference type="EMBL" id="GAT35216.1"/>
    </source>
</evidence>
<proteinExistence type="predicted"/>
<dbReference type="Pfam" id="PF21345">
    <property type="entry name" value="PcRGLX_2nd"/>
    <property type="match status" value="1"/>
</dbReference>
<keyword evidence="3" id="KW-1185">Reference proteome</keyword>
<dbReference type="EMBL" id="BDCO01000003">
    <property type="protein sequence ID" value="GAT35216.1"/>
    <property type="molecule type" value="Genomic_DNA"/>
</dbReference>
<reference evidence="3" key="1">
    <citation type="journal article" date="2017" name="Genome Announc.">
        <title>Draft Genome Sequence of Terrimicrobium sacchariphilum NM-5T, a Facultative Anaerobic Soil Bacterium of the Class Spartobacteria.</title>
        <authorList>
            <person name="Qiu Y.L."/>
            <person name="Tourlousse D.M."/>
            <person name="Matsuura N."/>
            <person name="Ohashi A."/>
            <person name="Sekiguchi Y."/>
        </authorList>
    </citation>
    <scope>NUCLEOTIDE SEQUENCE [LARGE SCALE GENOMIC DNA]</scope>
    <source>
        <strain evidence="3">NM-5</strain>
    </source>
</reference>
<dbReference type="STRING" id="690879.TSACC_3280"/>
<dbReference type="AlphaFoldDB" id="A0A146GFH6"/>
<evidence type="ECO:0000259" key="1">
    <source>
        <dbReference type="Pfam" id="PF21345"/>
    </source>
</evidence>
<dbReference type="Proteomes" id="UP000076023">
    <property type="component" value="Unassembled WGS sequence"/>
</dbReference>
<accession>A0A146GFH6</accession>
<organism evidence="2 3">
    <name type="scientific">Terrimicrobium sacchariphilum</name>
    <dbReference type="NCBI Taxonomy" id="690879"/>
    <lineage>
        <taxon>Bacteria</taxon>
        <taxon>Pseudomonadati</taxon>
        <taxon>Verrucomicrobiota</taxon>
        <taxon>Terrimicrobiia</taxon>
        <taxon>Terrimicrobiales</taxon>
        <taxon>Terrimicrobiaceae</taxon>
        <taxon>Terrimicrobium</taxon>
    </lineage>
</organism>
<dbReference type="InParanoid" id="A0A146GFH6"/>
<sequence>MNAIIKQAGTMRRIPLVVIGALAGVLGAQAEFLQQVRPAPLTPTEEASVSDRSGKLSQLPLKFTPYDTQRAQIPFRREILTDRQVYFADDPVGQVLIYCLTPLSGNPAAGKVRFELKTDGKTVERQEVTVDHKFSALLPIEKLPVGAYEMTGEFEVGGNVWTLRPAQFSKIAERRNTRPIPEGGIPLVLQAAPEKGRQISPIITGIPIPRHQAQSPEEFTLLENGKPVDAQFTQRATWYPGQQVKWLGLSFLARYQDGRPAEYRVIRKNTPLPPSTLKIAETDKEIVVSTGEITFEIGKAPFTGIRSVKLAGQDKPLVQGEGGPFLIDEREMVFQSALDEAAEVRIEEQGSVRVTVLATGWLTNPRNERLCRYEIRFTAWAGQPWIDVHQRTVLTFNTDEKKLARLGFLVPVVDAQKWAAGLDASTKSGEIPALPSLDPKKKPPANSAPVTTKWIIQPRPDQVAVEGISGPAIPANRADGWVTVSGSLGTTQVSVRNLWQLFPKEIAWSPNALVIYQWPEHGRVSFTEEEELSADHLHQIRYAHQGKYLDLKFPQKYFDAMRKVYPPIIENQDINALSGNGMGMAITTDFRLQFAQTIPEVDAAAANQMFAANLHGISDPVWNGLSEVEGRFAGKQKGVTDSWDDFWAQAFHGFTSSVDYLGDYGMWIWPDVHNNWSPTTLRPQAHRWWLNSHYQNPWDYNFMYFRSGDFRNKDWANNASQHFMDVGTVNYSDESRTLLGKLPGANYHVKGFTPWGSAREGEVVGDDYVEVAAHFINPDANLFRYLLFGDRSGLNLARNWFKSLGLVTLPTERSREACTTLGEVLSFYENTWEPQAIAYIHELADAMLSRPFSEVPAFPAHPFFHDRWVMRYWNLTGDVRIQQPVLDVLKVGNTLNYTHFELAALAWRWTGDAEYLKMFLPKAAPTFGKIYRNPGDPLDGFGERVFKPTHSQTQIVPYYLQALIDAGLKYPETELKPPSIAKATVLPKLDKMTNLGPSTSLLKVDGSGPLSLKVEATYDARTWEKRGTVGNVEVFDARNQLAGSASVLAGARSNSAVIDLDPARFPAPWTLVVRGAVRIGWNGGAQTVTLEPAAGGDTEQEADDAASD</sequence>
<comment type="caution">
    <text evidence="2">The sequence shown here is derived from an EMBL/GenBank/DDBJ whole genome shotgun (WGS) entry which is preliminary data.</text>
</comment>
<gene>
    <name evidence="2" type="ORF">TSACC_3280</name>
</gene>
<dbReference type="RefSeq" id="WP_075081048.1">
    <property type="nucleotide sequence ID" value="NZ_BDCO01000003.1"/>
</dbReference>
<name>A0A146GFH6_TERSA</name>
<dbReference type="InterPro" id="IPR048330">
    <property type="entry name" value="PcRGLX/YetA_2nd"/>
</dbReference>
<evidence type="ECO:0000313" key="3">
    <source>
        <dbReference type="Proteomes" id="UP000076023"/>
    </source>
</evidence>
<feature type="domain" description="PcRGLX/YetA-like central beta-sandwich" evidence="1">
    <location>
        <begin position="278"/>
        <end position="410"/>
    </location>
</feature>
<protein>
    <recommendedName>
        <fullName evidence="1">PcRGLX/YetA-like central beta-sandwich domain-containing protein</fullName>
    </recommendedName>
</protein>